<feature type="compositionally biased region" description="Basic and acidic residues" evidence="1">
    <location>
        <begin position="38"/>
        <end position="48"/>
    </location>
</feature>
<sequence length="101" mass="11955">MMPLALDLKMKWHLAQSNTRRFSNALSRRRDNKSKHRRNEDRVDDRGRTSIFKHKKSYHPICIPAVLSQRAFRKELQLSNKLSTPPCSRSRKQEGRGKLKQ</sequence>
<feature type="region of interest" description="Disordered" evidence="1">
    <location>
        <begin position="18"/>
        <end position="51"/>
    </location>
</feature>
<protein>
    <submittedName>
        <fullName evidence="2">Uncharacterized protein</fullName>
    </submittedName>
</protein>
<feature type="compositionally biased region" description="Polar residues" evidence="1">
    <location>
        <begin position="77"/>
        <end position="87"/>
    </location>
</feature>
<dbReference type="AlphaFoldDB" id="A0A7S0NWA0"/>
<feature type="region of interest" description="Disordered" evidence="1">
    <location>
        <begin position="77"/>
        <end position="101"/>
    </location>
</feature>
<reference evidence="2" key="1">
    <citation type="submission" date="2021-01" db="EMBL/GenBank/DDBJ databases">
        <authorList>
            <person name="Corre E."/>
            <person name="Pelletier E."/>
            <person name="Niang G."/>
            <person name="Scheremetjew M."/>
            <person name="Finn R."/>
            <person name="Kale V."/>
            <person name="Holt S."/>
            <person name="Cochrane G."/>
            <person name="Meng A."/>
            <person name="Brown T."/>
            <person name="Cohen L."/>
        </authorList>
    </citation>
    <scope>NUCLEOTIDE SEQUENCE</scope>
    <source>
        <strain evidence="2">RCC1130</strain>
    </source>
</reference>
<accession>A0A7S0NWA0</accession>
<name>A0A7S0NWA0_9EUKA</name>
<gene>
    <name evidence="2" type="ORF">CLEP1334_LOCUS10738</name>
</gene>
<proteinExistence type="predicted"/>
<organism evidence="2">
    <name type="scientific">Calcidiscus leptoporus</name>
    <dbReference type="NCBI Taxonomy" id="127549"/>
    <lineage>
        <taxon>Eukaryota</taxon>
        <taxon>Haptista</taxon>
        <taxon>Haptophyta</taxon>
        <taxon>Prymnesiophyceae</taxon>
        <taxon>Coccolithales</taxon>
        <taxon>Calcidiscaceae</taxon>
        <taxon>Calcidiscus</taxon>
    </lineage>
</organism>
<evidence type="ECO:0000313" key="2">
    <source>
        <dbReference type="EMBL" id="CAD8535458.1"/>
    </source>
</evidence>
<feature type="compositionally biased region" description="Basic and acidic residues" evidence="1">
    <location>
        <begin position="91"/>
        <end position="101"/>
    </location>
</feature>
<evidence type="ECO:0000256" key="1">
    <source>
        <dbReference type="SAM" id="MobiDB-lite"/>
    </source>
</evidence>
<dbReference type="EMBL" id="HBER01021322">
    <property type="protein sequence ID" value="CAD8535458.1"/>
    <property type="molecule type" value="Transcribed_RNA"/>
</dbReference>